<dbReference type="Gene3D" id="2.130.10.10">
    <property type="entry name" value="YVTN repeat-like/Quinoprotein amine dehydrogenase"/>
    <property type="match status" value="2"/>
</dbReference>
<dbReference type="InterPro" id="IPR020472">
    <property type="entry name" value="WD40_PAC1"/>
</dbReference>
<dbReference type="PRINTS" id="PR00320">
    <property type="entry name" value="GPROTEINBRPT"/>
</dbReference>
<dbReference type="SMART" id="SM00320">
    <property type="entry name" value="WD40"/>
    <property type="match status" value="5"/>
</dbReference>
<dbReference type="GO" id="GO:0034045">
    <property type="term" value="C:phagophore assembly site membrane"/>
    <property type="evidence" value="ECO:0007669"/>
    <property type="project" value="TreeGrafter"/>
</dbReference>
<feature type="repeat" description="WD" evidence="3">
    <location>
        <begin position="184"/>
        <end position="218"/>
    </location>
</feature>
<keyword evidence="1 3" id="KW-0853">WD repeat</keyword>
<keyword evidence="5" id="KW-1185">Reference proteome</keyword>
<evidence type="ECO:0000313" key="4">
    <source>
        <dbReference type="EMBL" id="CAD7279628.1"/>
    </source>
</evidence>
<dbReference type="PROSITE" id="PS50294">
    <property type="entry name" value="WD_REPEATS_REGION"/>
    <property type="match status" value="2"/>
</dbReference>
<sequence>MVVFREHTLTGHSNKVMAARFMGNSGGAGKVVSGSQDRTLKIWDLRSRSCAMTIFAGSVCNDVVATDWLATGIISGHFDKKIRFWDARHQKNAVSEVEFQGKITSLSLSKDLKYLLACVRDDSLKLLDLQMNQVLDSYSADGFHVSCDWCRAAMSPDCSLVAAGSSDGCVYVWNVSSGRLEKVLREHGTSVIACTWQPGGNFLASCDKNKRIVLWSPV</sequence>
<keyword evidence="2" id="KW-0677">Repeat</keyword>
<dbReference type="PANTHER" id="PTHR19878:SF8">
    <property type="entry name" value="AUTOPHAGY-RELATED 16, ISOFORM F"/>
    <property type="match status" value="1"/>
</dbReference>
<dbReference type="InterPro" id="IPR036322">
    <property type="entry name" value="WD40_repeat_dom_sf"/>
</dbReference>
<proteinExistence type="predicted"/>
<dbReference type="Pfam" id="PF00400">
    <property type="entry name" value="WD40"/>
    <property type="match status" value="3"/>
</dbReference>
<dbReference type="InterPro" id="IPR015943">
    <property type="entry name" value="WD40/YVTN_repeat-like_dom_sf"/>
</dbReference>
<dbReference type="GO" id="GO:0034274">
    <property type="term" value="C:Atg12-Atg5-Atg16 complex"/>
    <property type="evidence" value="ECO:0007669"/>
    <property type="project" value="TreeGrafter"/>
</dbReference>
<dbReference type="GO" id="GO:0043495">
    <property type="term" value="F:protein-membrane adaptor activity"/>
    <property type="evidence" value="ECO:0007669"/>
    <property type="project" value="TreeGrafter"/>
</dbReference>
<dbReference type="OrthoDB" id="6262491at2759"/>
<dbReference type="EMBL" id="CAJPEX010001715">
    <property type="protein sequence ID" value="CAG0919780.1"/>
    <property type="molecule type" value="Genomic_DNA"/>
</dbReference>
<evidence type="ECO:0000256" key="1">
    <source>
        <dbReference type="ARBA" id="ARBA00022574"/>
    </source>
</evidence>
<dbReference type="GO" id="GO:0000421">
    <property type="term" value="C:autophagosome membrane"/>
    <property type="evidence" value="ECO:0007669"/>
    <property type="project" value="TreeGrafter"/>
</dbReference>
<reference evidence="4" key="1">
    <citation type="submission" date="2020-11" db="EMBL/GenBank/DDBJ databases">
        <authorList>
            <person name="Tran Van P."/>
        </authorList>
    </citation>
    <scope>NUCLEOTIDE SEQUENCE</scope>
</reference>
<dbReference type="EMBL" id="OA883752">
    <property type="protein sequence ID" value="CAD7279628.1"/>
    <property type="molecule type" value="Genomic_DNA"/>
</dbReference>
<accession>A0A7R9GEM6</accession>
<dbReference type="PROSITE" id="PS50082">
    <property type="entry name" value="WD_REPEATS_2"/>
    <property type="match status" value="3"/>
</dbReference>
<dbReference type="GO" id="GO:0000045">
    <property type="term" value="P:autophagosome assembly"/>
    <property type="evidence" value="ECO:0007669"/>
    <property type="project" value="InterPro"/>
</dbReference>
<dbReference type="InterPro" id="IPR001680">
    <property type="entry name" value="WD40_rpt"/>
</dbReference>
<evidence type="ECO:0000313" key="5">
    <source>
        <dbReference type="Proteomes" id="UP000678499"/>
    </source>
</evidence>
<dbReference type="InterPro" id="IPR045160">
    <property type="entry name" value="ATG16"/>
</dbReference>
<organism evidence="4">
    <name type="scientific">Notodromas monacha</name>
    <dbReference type="NCBI Taxonomy" id="399045"/>
    <lineage>
        <taxon>Eukaryota</taxon>
        <taxon>Metazoa</taxon>
        <taxon>Ecdysozoa</taxon>
        <taxon>Arthropoda</taxon>
        <taxon>Crustacea</taxon>
        <taxon>Oligostraca</taxon>
        <taxon>Ostracoda</taxon>
        <taxon>Podocopa</taxon>
        <taxon>Podocopida</taxon>
        <taxon>Cypridocopina</taxon>
        <taxon>Cypridoidea</taxon>
        <taxon>Cyprididae</taxon>
        <taxon>Notodromas</taxon>
    </lineage>
</organism>
<feature type="repeat" description="WD" evidence="3">
    <location>
        <begin position="9"/>
        <end position="53"/>
    </location>
</feature>
<dbReference type="PANTHER" id="PTHR19878">
    <property type="entry name" value="AUTOPHAGY PROTEIN 16-LIKE"/>
    <property type="match status" value="1"/>
</dbReference>
<dbReference type="InterPro" id="IPR019775">
    <property type="entry name" value="WD40_repeat_CS"/>
</dbReference>
<gene>
    <name evidence="4" type="ORF">NMOB1V02_LOCUS7297</name>
</gene>
<evidence type="ECO:0000256" key="3">
    <source>
        <dbReference type="PROSITE-ProRule" id="PRU00221"/>
    </source>
</evidence>
<name>A0A7R9GEM6_9CRUS</name>
<evidence type="ECO:0000256" key="2">
    <source>
        <dbReference type="ARBA" id="ARBA00022737"/>
    </source>
</evidence>
<feature type="repeat" description="WD" evidence="3">
    <location>
        <begin position="153"/>
        <end position="183"/>
    </location>
</feature>
<dbReference type="Proteomes" id="UP000678499">
    <property type="component" value="Unassembled WGS sequence"/>
</dbReference>
<protein>
    <submittedName>
        <fullName evidence="4">Uncharacterized protein</fullName>
    </submittedName>
</protein>
<dbReference type="PROSITE" id="PS00678">
    <property type="entry name" value="WD_REPEATS_1"/>
    <property type="match status" value="1"/>
</dbReference>
<dbReference type="AlphaFoldDB" id="A0A7R9GEM6"/>
<dbReference type="SUPFAM" id="SSF50978">
    <property type="entry name" value="WD40 repeat-like"/>
    <property type="match status" value="1"/>
</dbReference>